<evidence type="ECO:0000313" key="4">
    <source>
        <dbReference type="EMBL" id="KJF18116.1"/>
    </source>
</evidence>
<evidence type="ECO:0000256" key="2">
    <source>
        <dbReference type="ARBA" id="ARBA00022448"/>
    </source>
</evidence>
<dbReference type="SUPFAM" id="SSF53850">
    <property type="entry name" value="Periplasmic binding protein-like II"/>
    <property type="match status" value="1"/>
</dbReference>
<protein>
    <submittedName>
        <fullName evidence="4">Putative ABC transporter-binding protein</fullName>
    </submittedName>
</protein>
<dbReference type="PATRIC" id="fig|1280514.3.peg.1339"/>
<dbReference type="PROSITE" id="PS51257">
    <property type="entry name" value="PROKAR_LIPOPROTEIN"/>
    <property type="match status" value="1"/>
</dbReference>
<dbReference type="Pfam" id="PF01547">
    <property type="entry name" value="SBP_bac_1"/>
    <property type="match status" value="1"/>
</dbReference>
<keyword evidence="2" id="KW-0813">Transport</keyword>
<name>A0A0D8HLY7_9ACTN</name>
<evidence type="ECO:0000256" key="3">
    <source>
        <dbReference type="ARBA" id="ARBA00022729"/>
    </source>
</evidence>
<dbReference type="InterPro" id="IPR050490">
    <property type="entry name" value="Bact_solute-bd_prot1"/>
</dbReference>
<comment type="caution">
    <text evidence="4">The sequence shown here is derived from an EMBL/GenBank/DDBJ whole genome shotgun (WGS) entry which is preliminary data.</text>
</comment>
<dbReference type="CDD" id="cd14750">
    <property type="entry name" value="PBP2_TMBP"/>
    <property type="match status" value="1"/>
</dbReference>
<comment type="similarity">
    <text evidence="1">Belongs to the bacterial solute-binding protein 1 family.</text>
</comment>
<sequence length="450" mass="46726">MKIHSKSTVKRNPRKRAGKYAITIATSALVLSACGSSSTSSSSASTSASGTSGGITTINWWASPLGGAGDRQKLITAFEAANPNIKIKLISAPTNTDTNRAQLITQISGGATTPDVFMGDVIWPAQFGAHGLALPLSKYLPASYFAKFAPGLVSGASYKGQVYGSPLFSDQGFLYYRKDLLAKANLPVPTTWPQLESEAVTLVKDGLVQNGFVWEGNSYEGLTCNFMEYLASAGGTVVNSGYSASTINSAAGLKALTFMRSLITSGASPASVTTMQEPQAESTFVAGNSAFLRNWTYAWADSQNPATSKVVGKVGVAPLPTFPGQSGPGYSNIGGWNLYVNPHTKHLQADLTFLKWMSGTAAQTTLGNLSFIPTVESVRQAFASSTTAPPPLQIAAKTKLVPRPSGTPNYAAVSQAIYANVNAALSGSTSVASALSTASSQMNSALGGGL</sequence>
<dbReference type="RefSeq" id="WP_052604772.1">
    <property type="nucleotide sequence ID" value="NZ_JXYS01000025.1"/>
</dbReference>
<evidence type="ECO:0000313" key="5">
    <source>
        <dbReference type="Proteomes" id="UP000032360"/>
    </source>
</evidence>
<organism evidence="4 5">
    <name type="scientific">Acidithrix ferrooxidans</name>
    <dbReference type="NCBI Taxonomy" id="1280514"/>
    <lineage>
        <taxon>Bacteria</taxon>
        <taxon>Bacillati</taxon>
        <taxon>Actinomycetota</taxon>
        <taxon>Acidimicrobiia</taxon>
        <taxon>Acidimicrobiales</taxon>
        <taxon>Acidimicrobiaceae</taxon>
        <taxon>Acidithrix</taxon>
    </lineage>
</organism>
<dbReference type="Proteomes" id="UP000032360">
    <property type="component" value="Unassembled WGS sequence"/>
</dbReference>
<proteinExistence type="inferred from homology"/>
<dbReference type="PANTHER" id="PTHR43649">
    <property type="entry name" value="ARABINOSE-BINDING PROTEIN-RELATED"/>
    <property type="match status" value="1"/>
</dbReference>
<reference evidence="4 5" key="1">
    <citation type="submission" date="2015-01" db="EMBL/GenBank/DDBJ databases">
        <title>Draft genome of the acidophilic iron oxidizer Acidithrix ferrooxidans strain Py-F3.</title>
        <authorList>
            <person name="Poehlein A."/>
            <person name="Eisen S."/>
            <person name="Schloemann M."/>
            <person name="Johnson B.D."/>
            <person name="Daniel R."/>
            <person name="Muehling M."/>
        </authorList>
    </citation>
    <scope>NUCLEOTIDE SEQUENCE [LARGE SCALE GENOMIC DNA]</scope>
    <source>
        <strain evidence="4 5">Py-F3</strain>
    </source>
</reference>
<gene>
    <name evidence="4" type="ORF">AXFE_10170</name>
</gene>
<keyword evidence="5" id="KW-1185">Reference proteome</keyword>
<dbReference type="AlphaFoldDB" id="A0A0D8HLY7"/>
<evidence type="ECO:0000256" key="1">
    <source>
        <dbReference type="ARBA" id="ARBA00008520"/>
    </source>
</evidence>
<accession>A0A0D8HLY7</accession>
<dbReference type="Gene3D" id="3.40.190.10">
    <property type="entry name" value="Periplasmic binding protein-like II"/>
    <property type="match status" value="2"/>
</dbReference>
<dbReference type="OrthoDB" id="3495561at2"/>
<dbReference type="STRING" id="1280514.AXFE_10170"/>
<dbReference type="EMBL" id="JXYS01000025">
    <property type="protein sequence ID" value="KJF18116.1"/>
    <property type="molecule type" value="Genomic_DNA"/>
</dbReference>
<dbReference type="InterPro" id="IPR006059">
    <property type="entry name" value="SBP"/>
</dbReference>
<keyword evidence="3" id="KW-0732">Signal</keyword>
<dbReference type="PANTHER" id="PTHR43649:SF34">
    <property type="entry name" value="ABC TRANSPORTER PERIPLASMIC-BINDING PROTEIN YCJN-RELATED"/>
    <property type="match status" value="1"/>
</dbReference>